<feature type="domain" description="PKS/mFAS DH" evidence="14">
    <location>
        <begin position="937"/>
        <end position="1240"/>
    </location>
</feature>
<dbReference type="Pfam" id="PF00501">
    <property type="entry name" value="AMP-binding"/>
    <property type="match status" value="1"/>
</dbReference>
<dbReference type="FunFam" id="3.40.47.10:FF:000019">
    <property type="entry name" value="Polyketide synthase type I"/>
    <property type="match status" value="1"/>
</dbReference>
<feature type="compositionally biased region" description="Low complexity" evidence="11">
    <location>
        <begin position="2508"/>
        <end position="2520"/>
    </location>
</feature>
<dbReference type="InterPro" id="IPR009081">
    <property type="entry name" value="PP-bd_ACP"/>
</dbReference>
<keyword evidence="16" id="KW-1185">Reference proteome</keyword>
<dbReference type="Gene3D" id="3.30.300.30">
    <property type="match status" value="1"/>
</dbReference>
<dbReference type="Pfam" id="PF16197">
    <property type="entry name" value="KAsynt_C_assoc"/>
    <property type="match status" value="1"/>
</dbReference>
<dbReference type="InterPro" id="IPR036736">
    <property type="entry name" value="ACP-like_sf"/>
</dbReference>
<protein>
    <submittedName>
        <fullName evidence="15">Putative hybrid PKS-NRPS biosynthetic cluster</fullName>
    </submittedName>
</protein>
<dbReference type="Pfam" id="PF08659">
    <property type="entry name" value="KR"/>
    <property type="match status" value="1"/>
</dbReference>
<dbReference type="InterPro" id="IPR001242">
    <property type="entry name" value="Condensation_dom"/>
</dbReference>
<dbReference type="InterPro" id="IPR016039">
    <property type="entry name" value="Thiolase-like"/>
</dbReference>
<evidence type="ECO:0000256" key="9">
    <source>
        <dbReference type="ARBA" id="ARBA00029443"/>
    </source>
</evidence>
<dbReference type="Pfam" id="PF08242">
    <property type="entry name" value="Methyltransf_12"/>
    <property type="match status" value="1"/>
</dbReference>
<organism evidence="15 16">
    <name type="scientific">Aspergillus chevalieri</name>
    <name type="common">Eurotium chevalieri</name>
    <dbReference type="NCBI Taxonomy" id="182096"/>
    <lineage>
        <taxon>Eukaryota</taxon>
        <taxon>Fungi</taxon>
        <taxon>Dikarya</taxon>
        <taxon>Ascomycota</taxon>
        <taxon>Pezizomycotina</taxon>
        <taxon>Eurotiomycetes</taxon>
        <taxon>Eurotiomycetidae</taxon>
        <taxon>Eurotiales</taxon>
        <taxon>Aspergillaceae</taxon>
        <taxon>Aspergillus</taxon>
        <taxon>Aspergillus subgen. Aspergillus</taxon>
    </lineage>
</organism>
<keyword evidence="4" id="KW-0489">Methyltransferase</keyword>
<dbReference type="RefSeq" id="XP_043140782.1">
    <property type="nucleotide sequence ID" value="XM_043283510.1"/>
</dbReference>
<evidence type="ECO:0000256" key="3">
    <source>
        <dbReference type="ARBA" id="ARBA00022598"/>
    </source>
</evidence>
<dbReference type="SUPFAM" id="SSF52777">
    <property type="entry name" value="CoA-dependent acyltransferases"/>
    <property type="match status" value="2"/>
</dbReference>
<dbReference type="InterPro" id="IPR036291">
    <property type="entry name" value="NAD(P)-bd_dom_sf"/>
</dbReference>
<dbReference type="InterPro" id="IPR057326">
    <property type="entry name" value="KR_dom"/>
</dbReference>
<feature type="domain" description="Carrier" evidence="12">
    <location>
        <begin position="2391"/>
        <end position="2466"/>
    </location>
</feature>
<dbReference type="InterPro" id="IPR049900">
    <property type="entry name" value="PKS_mFAS_DH"/>
</dbReference>
<dbReference type="Pfam" id="PF00698">
    <property type="entry name" value="Acyl_transf_1"/>
    <property type="match status" value="1"/>
</dbReference>
<dbReference type="PROSITE" id="PS50075">
    <property type="entry name" value="CARRIER"/>
    <property type="match status" value="2"/>
</dbReference>
<dbReference type="InterPro" id="IPR020841">
    <property type="entry name" value="PKS_Beta-ketoAc_synthase_dom"/>
</dbReference>
<dbReference type="InterPro" id="IPR023213">
    <property type="entry name" value="CAT-like_dom_sf"/>
</dbReference>
<dbReference type="InterPro" id="IPR000873">
    <property type="entry name" value="AMP-dep_synth/lig_dom"/>
</dbReference>
<dbReference type="InterPro" id="IPR018201">
    <property type="entry name" value="Ketoacyl_synth_AS"/>
</dbReference>
<evidence type="ECO:0000313" key="15">
    <source>
        <dbReference type="EMBL" id="BCR92269.1"/>
    </source>
</evidence>
<dbReference type="Gene3D" id="3.30.559.10">
    <property type="entry name" value="Chloramphenicol acetyltransferase-like domain"/>
    <property type="match status" value="1"/>
</dbReference>
<dbReference type="PROSITE" id="PS00455">
    <property type="entry name" value="AMP_BINDING"/>
    <property type="match status" value="1"/>
</dbReference>
<dbReference type="InterPro" id="IPR056501">
    <property type="entry name" value="NAD-bd_HRPKS_sdrA"/>
</dbReference>
<feature type="active site" description="Proton acceptor; for dehydratase activity" evidence="10">
    <location>
        <position position="970"/>
    </location>
</feature>
<keyword evidence="7" id="KW-0560">Oxidoreductase</keyword>
<dbReference type="InterPro" id="IPR042099">
    <property type="entry name" value="ANL_N_sf"/>
</dbReference>
<dbReference type="SMART" id="SM00826">
    <property type="entry name" value="PKS_DH"/>
    <property type="match status" value="1"/>
</dbReference>
<dbReference type="InterPro" id="IPR013968">
    <property type="entry name" value="PKS_KR"/>
</dbReference>
<dbReference type="SMART" id="SM00823">
    <property type="entry name" value="PKS_PP"/>
    <property type="match status" value="2"/>
</dbReference>
<dbReference type="InterPro" id="IPR032821">
    <property type="entry name" value="PKS_assoc"/>
</dbReference>
<sequence>MTSTEPIALIGSACRFPGDSDTPSKLWELLQSPRDVLRQIPPDRFNVDAFYHTDGKHHGTSNVRHSYFVDQDPAAFDNGFFNIQAGEAEAIDPQQKMLMETVYESLCAAGQTIEGLRGSPTSVFVGVMCADWDGMLARDMETYPQYGATGVARSIMSNRISYFFDWHGPSMTIDTACSSSLVAVHQAIQTLHSGESSVAIAAGANLILSPAMYVAESNLSMLSPNGRSRMWDKDVDGYARGEGIAAVVLKPLSAAIRDNDHIECIIRGTGVNQDGRTPGLTMPSGKAQTALIRSTYLRAGLDVKKPEHRPQFFHAHGTGTAAGDPQEAQAISEAFYSKDELDDKLYVGSIKTVIGHTEGTAGLASLIGTSLALQNGKIPPNMHFNTLNPRLKSFYRHLEVPTKCVPWPETRPGQARRASINSFGFGGTNAHAILEEYRVPEKEYEQIQNRFAVKTPLFSPLTFSASSESSLRSLLSSYSTHLQSNTHVSLHDFAYSLQTRTSTLAYRVAVTAFSKEDACSQIDAITNGEKNSTIGTRQLTKSFPKILGVFTGQGSQWARMGARLLETSPYVTKRLSELDSSLTEAPAGQGPSWTLQEMILAHPGSSRMSEAAVSQPLCTAVQIVLVDLLRFAGVEFHAVVGHSSGEIGAAYAAGLISARDAIRAAYYRGLYAGLAESPNGNKGSMMAVGTTFEDATEFCQLEEFEGRIQVAAQNSSTSITLSGDEDAILEAIEIFKDEGKFARQLRVDTAYHSSHVVPCAEPYRKALEQCESDEPIPTGTKWYSSVREGETMAPGQLGPQYWIDNMVSPVLFSTATAKAWTKSGPFDIILEVGPHPVLKTPCLDTVEDIIGDRPPYSGLLGREKDDVQTFSSALGFIWTHLGPRSVNFDEFERAVSGNPMPRRFLPGLPKYPFDHSRKFMSLSRSSGLYMSTQGAPHPLLGRRCHERETSDIIQWRNVLDPKEIPWMVGHQIQNQTTFPATGYLAMAIEAIGVYARNSSIDLIAVRDFIIHRPLIFNDDNPQVETLVNLKIRNHADKAIAAEFSCYTGAPHDHNFVMKSTATGRVEVTIATPEPNRLPSIGIDDLSLSEVTPDRFYNFLAGLGYNYAWPFHGVKDIHRKADYATGTIDDQSGTQWEDRLIVHPGMLDTALQTCFAAFCCPGDERMWALHLPTSIRSVLINPYFTPIGIGKQTELRYATVSRQDKSAKIYGDIHLFAGNSNQTFLQVEGGELVPLTPALPSNDVVLFSKFDYRLANPDGEEAASTSRYNRKDVELVIDSERISFYYLRRLLEDVTTEEVAKSLPHYRHLLNYASHMVPPIIRGEHAHIPASAQFDTQDYINELVKKHHDNVSVRLLQSVGVHLPETVRSGSSILEHMVEDSMWDKLYEEGFGLDQMNDYIAHMVGQIAHRYPRMNIFEIGAGTGGATKRILQSLGSAFSTYTYTDVSGSFFSKASSLFRDFEDHMIFKTFNMDQTPESQGFEEGSYDIIIGSNVLHATLDLEGMMKNVRRLLKPGGYIIILEIVDNNCLRVGLTMGSLPGWWLGAETGRRFGPTLTLPQWDTLLSSCGFGGIETSTPIIHPLIPLHVFCAQALDDRVQMLRDPLTQLKALPASTASQLVIAGGKTLRIHRMREQLASMLSPMFPNVSRVQSIQELNTSGLVEASTILSLTELDEPLFAANTPEKFDALKAIWHGAKNVLWITTGARADNPHSQMTNGVGRCIRSEHPNIILQILDIDRINSHTTALIAEHLTRLEMLSRWSAELNPGDLLWSLEPELYVENDTTFIPRLYPFEASNKRYNTTRRVVTEEVDPQQNDITFAIEEDSREVQRPSPLRMRSALPFSCEIKTIRITHFLLSTLSIVPGAHLRICVGVDATTQETFLAASPTAESPAIVPADWCIPLRDQDDPVTTLAALSSYLVARSIIQLATEADTLVLHEPHISVADIVQNMADSKSVTLHITTTKSDTGLQWQYMDKNLPELIIRELLPSTATKFLDLSPDSGSSEAIARCLPRSCQTIDPATLLHAGVVLRPFTSKDEVARLLNIAWSNVACTVKRASDLPLVQLRDISTHSAAVGARFAIVDCTVPSVQAVVRPIDEGILFRSDRTYLMVGLSGELGQSLCTWMVAHGARYVVLTSRRPTVNPKFIRSMERMGATIKILSMDVTSRESARKCCETVVDTMPPIAGVANGAMVLIDNLFDNMPYDDFMKVTNPKVLGSMILDELFYDTPLDFFIFFSSTTAVLGNSGQSNYAAGNEFMCALAAQRKKRGVAASAIDISSIIGIGYVERDSIVNEFTFTKMGYRPMSEHDLHYAFAEAMTIGKVDYPGTCELVTGISPLHLGDQASDQFFRDLKFSHYILERPDEQAAAGKTSSSQPVKVQLAAAKSKVNAVSIITESFLARLRQILAVSPDETINEKVTFVEHGVDSLMAVEVRTWFLKELGVDFPVLRILGGSSISDLLSDAVKLLPNSIVDISKLEEGKEIKDVQAKVSPAPAPKPPAVVDEIAQNESPADSTSSASSSDIDESPAKIMPSGVVTPRSPRDSEATTVCEYFDHESFIETPETILHDILSCPMSFGQKGFWFLNEYLADKTALNMAVMVKVTGPLRVGDLEDAVTMIGERHEIFRTRFFWSGEGTKREPMQGIASKSFLRLTEKRVASEAEAYKVLETVRNEIWDLGTRETAKMMLLTLSDQVHFFIMSMHHIMADGYSLSLLFRDLELAYTSKTLPPLPVESQYRSFASQQRRLHELGSSNQAIQYYRQALSSTAAHLQPIELLPFAKSTKRQPLTRYDQEEAKIEIGADLKARVRSLARKNQSTSFHVYVCALQVLLFNLLPSSTQDILIGMADANRSDKQFINSAGFFVNLLPLVFRRSEPSATMDSIIQKVRDTTYGALSHSQVPFDVLLRELNIPRSNDYTPLFQIFVDYKQVYHDLSSLGDCKLSDETWRNTSTGYDIVLDVYENANVDAIIHLRLQGTLYSRANTDMLLRSYVNVLEYMTGATDATVGSIPKWAPHDVQTALAAGQGTPLKRRWPSTVSHRIDEMIATSLPRSALKDGNGVTFTYEQMGSRVDAITNTLLTSGAKQGTVVGVFQEPSADWICSVLAVLRAGCVYLPLDLRNSIPRLVSIVKAAQPSSILTDHTTTDKVSLIGVSNVTEILVSDLKTPQKAQQSPNRAERDAPAVILFTSGSTGEPKGIVMKNENLVSNAEANSQIYAETPNLVVLQQSAFSFDFSLDQTLAALTNGGCLYVVPARSRGDPIEISKIMFEEKVTYTSTTPSEYDMWLRYAASTLSRCEFWRHAFSGGEAMSRGLALEFSNLKLPQLRVFTGYGPAETTCFSTKIQLDYQALPDPLPAGLMLPSYTCVIVDNELQPVPAGVPGEIVIGGPCVVSGYLNNFELTKQKFIPDTFFGTSTTMYRSGDLGQLLGDGTLYCDGRLEGDTQIKLRGFRVELSEVEKAIIKHAGGALSQAIVTLRGRGEEGYLAAHVVFVPEFPHEARERTIQSIRYSLPLPPYMRPAAIVALDDIPKTAHLKVDRKTLQEVQIEHLATAEGNGSSGTLSEAELKLSELWHQVMPFDPGLLTADSDFFLAGGNSILLVRLQVLIRKSFATAPKLVTLMGAPTLAAMAAVVETSRPGHFIDWEAELQLPESLLQSQGVGIVPPTENADGITILLTGSRGYLGRHLLQILVTDTRVTRVYCLVREHDINDNDNSKVRVIQSDVSKPDLGLSDGIYAALVAETNVIIHCAANRSFWDQYEVLRPDNYNSVKELARLAVMAPRSVPLHFMSSGAVGSYDNSSTVPPQDGSDGYLSTKWAAEKFLQRFAAAADAPVYIHRLESAATVKDVTSASSEAAAVLNELTTIAARMGLRPSFDGVNGSMHVIPVDHVAQAICQTVRDSISTTTGQDGNDVVHMLHHKASIRIPVDDFEARLFLDEPLRLLPSFPLLDWFGKAKRRGFEYLVTAWELIMSSSSGNEVISRR</sequence>
<dbReference type="Gene3D" id="3.40.50.720">
    <property type="entry name" value="NAD(P)-binding Rossmann-like Domain"/>
    <property type="match status" value="3"/>
</dbReference>
<dbReference type="SUPFAM" id="SSF53335">
    <property type="entry name" value="S-adenosyl-L-methionine-dependent methyltransferases"/>
    <property type="match status" value="1"/>
</dbReference>
<dbReference type="PROSITE" id="PS52004">
    <property type="entry name" value="KS3_2"/>
    <property type="match status" value="1"/>
</dbReference>
<feature type="region of interest" description="C-terminal hotdog fold" evidence="10">
    <location>
        <begin position="1087"/>
        <end position="1240"/>
    </location>
</feature>
<dbReference type="PANTHER" id="PTHR43775:SF20">
    <property type="entry name" value="HYBRID PKS-NRPS SYNTHETASE APDA"/>
    <property type="match status" value="1"/>
</dbReference>
<evidence type="ECO:0000256" key="10">
    <source>
        <dbReference type="PROSITE-ProRule" id="PRU01363"/>
    </source>
</evidence>
<dbReference type="InterPro" id="IPR013120">
    <property type="entry name" value="FAR_NAD-bd"/>
</dbReference>
<dbReference type="KEGG" id="ache:ACHE_80169S"/>
<dbReference type="InterPro" id="IPR049552">
    <property type="entry name" value="PKS_DH_N"/>
</dbReference>
<dbReference type="SUPFAM" id="SSF55048">
    <property type="entry name" value="Probable ACP-binding domain of malonyl-CoA ACP transacylase"/>
    <property type="match status" value="1"/>
</dbReference>
<evidence type="ECO:0000256" key="5">
    <source>
        <dbReference type="ARBA" id="ARBA00022679"/>
    </source>
</evidence>
<dbReference type="EMBL" id="AP024423">
    <property type="protein sequence ID" value="BCR92269.1"/>
    <property type="molecule type" value="Genomic_DNA"/>
</dbReference>
<dbReference type="SMART" id="SM00825">
    <property type="entry name" value="PKS_KS"/>
    <property type="match status" value="1"/>
</dbReference>
<dbReference type="CDD" id="cd02440">
    <property type="entry name" value="AdoMet_MTases"/>
    <property type="match status" value="1"/>
</dbReference>
<dbReference type="Pfam" id="PF02801">
    <property type="entry name" value="Ketoacyl-synt_C"/>
    <property type="match status" value="1"/>
</dbReference>
<dbReference type="InterPro" id="IPR029063">
    <property type="entry name" value="SAM-dependent_MTases_sf"/>
</dbReference>
<dbReference type="CDD" id="cd00833">
    <property type="entry name" value="PKS"/>
    <property type="match status" value="1"/>
</dbReference>
<reference evidence="15" key="1">
    <citation type="submission" date="2021-01" db="EMBL/GenBank/DDBJ databases">
        <authorList>
            <consortium name="Aspergillus chevalieri M1 genome sequencing consortium"/>
            <person name="Kazuki M."/>
            <person name="Futagami T."/>
        </authorList>
    </citation>
    <scope>NUCLEOTIDE SEQUENCE</scope>
    <source>
        <strain evidence="15">M1</strain>
    </source>
</reference>
<evidence type="ECO:0000256" key="6">
    <source>
        <dbReference type="ARBA" id="ARBA00022737"/>
    </source>
</evidence>
<dbReference type="Pfam" id="PF23114">
    <property type="entry name" value="NAD-bd_HRPKS_sdrA"/>
    <property type="match status" value="1"/>
</dbReference>
<dbReference type="Gene3D" id="3.40.50.12780">
    <property type="entry name" value="N-terminal domain of ligase-like"/>
    <property type="match status" value="1"/>
</dbReference>
<dbReference type="PANTHER" id="PTHR43775">
    <property type="entry name" value="FATTY ACID SYNTHASE"/>
    <property type="match status" value="1"/>
</dbReference>
<feature type="active site" description="Proton donor; for dehydratase activity" evidence="10">
    <location>
        <position position="1147"/>
    </location>
</feature>
<dbReference type="Pfam" id="PF00109">
    <property type="entry name" value="ketoacyl-synt"/>
    <property type="match status" value="1"/>
</dbReference>
<dbReference type="GO" id="GO:0006633">
    <property type="term" value="P:fatty acid biosynthetic process"/>
    <property type="evidence" value="ECO:0007669"/>
    <property type="project" value="InterPro"/>
</dbReference>
<dbReference type="InterPro" id="IPR016036">
    <property type="entry name" value="Malonyl_transacylase_ACP-bd"/>
</dbReference>
<dbReference type="GO" id="GO:0016874">
    <property type="term" value="F:ligase activity"/>
    <property type="evidence" value="ECO:0007669"/>
    <property type="project" value="UniProtKB-KW"/>
</dbReference>
<dbReference type="GO" id="GO:0004315">
    <property type="term" value="F:3-oxoacyl-[acyl-carrier-protein] synthase activity"/>
    <property type="evidence" value="ECO:0007669"/>
    <property type="project" value="InterPro"/>
</dbReference>
<dbReference type="Pfam" id="PF14765">
    <property type="entry name" value="PS-DH"/>
    <property type="match status" value="1"/>
</dbReference>
<dbReference type="Pfam" id="PF07993">
    <property type="entry name" value="NAD_binding_4"/>
    <property type="match status" value="1"/>
</dbReference>
<dbReference type="InterPro" id="IPR010071">
    <property type="entry name" value="AA_adenyl_dom"/>
</dbReference>
<evidence type="ECO:0000256" key="2">
    <source>
        <dbReference type="ARBA" id="ARBA00022553"/>
    </source>
</evidence>
<dbReference type="InterPro" id="IPR001227">
    <property type="entry name" value="Ac_transferase_dom_sf"/>
</dbReference>
<feature type="domain" description="Ketosynthase family 3 (KS3)" evidence="13">
    <location>
        <begin position="4"/>
        <end position="436"/>
    </location>
</feature>
<keyword evidence="3" id="KW-0436">Ligase</keyword>
<evidence type="ECO:0000259" key="12">
    <source>
        <dbReference type="PROSITE" id="PS50075"/>
    </source>
</evidence>
<dbReference type="InterPro" id="IPR050091">
    <property type="entry name" value="PKS_NRPS_Biosynth_Enz"/>
</dbReference>
<dbReference type="Gene3D" id="3.30.559.30">
    <property type="entry name" value="Nonribosomal peptide synthetase, condensation domain"/>
    <property type="match status" value="1"/>
</dbReference>
<evidence type="ECO:0000259" key="13">
    <source>
        <dbReference type="PROSITE" id="PS52004"/>
    </source>
</evidence>
<dbReference type="InterPro" id="IPR020806">
    <property type="entry name" value="PKS_PP-bd"/>
</dbReference>
<dbReference type="InterPro" id="IPR013217">
    <property type="entry name" value="Methyltransf_12"/>
</dbReference>
<dbReference type="CDD" id="cd05930">
    <property type="entry name" value="A_NRPS"/>
    <property type="match status" value="1"/>
</dbReference>
<dbReference type="GO" id="GO:0031177">
    <property type="term" value="F:phosphopantetheine binding"/>
    <property type="evidence" value="ECO:0007669"/>
    <property type="project" value="InterPro"/>
</dbReference>
<reference evidence="15" key="2">
    <citation type="submission" date="2021-02" db="EMBL/GenBank/DDBJ databases">
        <title>Aspergillus chevalieri M1 genome sequence.</title>
        <authorList>
            <person name="Kadooka C."/>
            <person name="Mori K."/>
            <person name="Futagami T."/>
        </authorList>
    </citation>
    <scope>NUCLEOTIDE SEQUENCE</scope>
    <source>
        <strain evidence="15">M1</strain>
    </source>
</reference>
<dbReference type="Pfam" id="PF00668">
    <property type="entry name" value="Condensation"/>
    <property type="match status" value="1"/>
</dbReference>
<dbReference type="InterPro" id="IPR020807">
    <property type="entry name" value="PKS_DH"/>
</dbReference>
<dbReference type="InterPro" id="IPR014043">
    <property type="entry name" value="Acyl_transferase_dom"/>
</dbReference>
<dbReference type="InterPro" id="IPR020845">
    <property type="entry name" value="AMP-binding_CS"/>
</dbReference>
<dbReference type="SUPFAM" id="SSF47336">
    <property type="entry name" value="ACP-like"/>
    <property type="match status" value="2"/>
</dbReference>
<evidence type="ECO:0000256" key="1">
    <source>
        <dbReference type="ARBA" id="ARBA00022450"/>
    </source>
</evidence>
<dbReference type="GO" id="GO:0008168">
    <property type="term" value="F:methyltransferase activity"/>
    <property type="evidence" value="ECO:0007669"/>
    <property type="project" value="UniProtKB-KW"/>
</dbReference>
<dbReference type="CDD" id="cd19532">
    <property type="entry name" value="C_PKS-NRPS"/>
    <property type="match status" value="1"/>
</dbReference>
<dbReference type="Gene3D" id="3.40.50.150">
    <property type="entry name" value="Vaccinia Virus protein VP39"/>
    <property type="match status" value="1"/>
</dbReference>
<keyword evidence="8" id="KW-0511">Multifunctional enzyme</keyword>
<dbReference type="Gene3D" id="3.40.366.10">
    <property type="entry name" value="Malonyl-Coenzyme A Acyl Carrier Protein, domain 2"/>
    <property type="match status" value="1"/>
</dbReference>
<dbReference type="Gene3D" id="3.40.47.10">
    <property type="match status" value="1"/>
</dbReference>
<dbReference type="Gene3D" id="3.10.129.110">
    <property type="entry name" value="Polyketide synthase dehydratase"/>
    <property type="match status" value="1"/>
</dbReference>
<evidence type="ECO:0000256" key="7">
    <source>
        <dbReference type="ARBA" id="ARBA00023002"/>
    </source>
</evidence>
<evidence type="ECO:0000256" key="8">
    <source>
        <dbReference type="ARBA" id="ARBA00023268"/>
    </source>
</evidence>
<dbReference type="Gene3D" id="3.30.70.3290">
    <property type="match status" value="1"/>
</dbReference>
<proteinExistence type="inferred from homology"/>
<dbReference type="SMART" id="SM00822">
    <property type="entry name" value="PKS_KR"/>
    <property type="match status" value="1"/>
</dbReference>
<dbReference type="InterPro" id="IPR016035">
    <property type="entry name" value="Acyl_Trfase/lysoPLipase"/>
</dbReference>
<accession>A0A7R7ZT32</accession>
<dbReference type="InterPro" id="IPR014031">
    <property type="entry name" value="Ketoacyl_synth_C"/>
</dbReference>
<dbReference type="InterPro" id="IPR014030">
    <property type="entry name" value="Ketoacyl_synth_N"/>
</dbReference>
<keyword evidence="1" id="KW-0596">Phosphopantetheine</keyword>
<dbReference type="SUPFAM" id="SSF56801">
    <property type="entry name" value="Acetyl-CoA synthetase-like"/>
    <property type="match status" value="1"/>
</dbReference>
<comment type="similarity">
    <text evidence="9">In the C-terminal section; belongs to the NRP synthetase family.</text>
</comment>
<feature type="region of interest" description="Disordered" evidence="11">
    <location>
        <begin position="2506"/>
        <end position="2541"/>
    </location>
</feature>
<dbReference type="InterPro" id="IPR042104">
    <property type="entry name" value="PKS_dehydratase_sf"/>
</dbReference>
<dbReference type="SMART" id="SM00827">
    <property type="entry name" value="PKS_AT"/>
    <property type="match status" value="1"/>
</dbReference>
<evidence type="ECO:0000259" key="14">
    <source>
        <dbReference type="PROSITE" id="PS52019"/>
    </source>
</evidence>
<dbReference type="GO" id="GO:0004312">
    <property type="term" value="F:fatty acid synthase activity"/>
    <property type="evidence" value="ECO:0007669"/>
    <property type="project" value="TreeGrafter"/>
</dbReference>
<dbReference type="InterPro" id="IPR045851">
    <property type="entry name" value="AMP-bd_C_sf"/>
</dbReference>
<dbReference type="Proteomes" id="UP000637239">
    <property type="component" value="Chromosome 8"/>
</dbReference>
<keyword evidence="6" id="KW-0677">Repeat</keyword>
<evidence type="ECO:0000313" key="16">
    <source>
        <dbReference type="Proteomes" id="UP000637239"/>
    </source>
</evidence>
<dbReference type="GO" id="GO:0032259">
    <property type="term" value="P:methylation"/>
    <property type="evidence" value="ECO:0007669"/>
    <property type="project" value="UniProtKB-KW"/>
</dbReference>
<dbReference type="SUPFAM" id="SSF52151">
    <property type="entry name" value="FabD/lysophospholipase-like"/>
    <property type="match status" value="1"/>
</dbReference>
<name>A0A7R7ZT32_ASPCH</name>
<feature type="domain" description="Carrier" evidence="12">
    <location>
        <begin position="3555"/>
        <end position="3632"/>
    </location>
</feature>
<dbReference type="SUPFAM" id="SSF51735">
    <property type="entry name" value="NAD(P)-binding Rossmann-fold domains"/>
    <property type="match status" value="2"/>
</dbReference>
<dbReference type="GeneID" id="66986618"/>
<dbReference type="Pfam" id="PF00550">
    <property type="entry name" value="PP-binding"/>
    <property type="match status" value="2"/>
</dbReference>
<dbReference type="GO" id="GO:0009403">
    <property type="term" value="P:toxin biosynthetic process"/>
    <property type="evidence" value="ECO:0007669"/>
    <property type="project" value="UniProtKB-ARBA"/>
</dbReference>
<keyword evidence="2" id="KW-0597">Phosphoprotein</keyword>
<evidence type="ECO:0000256" key="11">
    <source>
        <dbReference type="SAM" id="MobiDB-lite"/>
    </source>
</evidence>
<dbReference type="InterPro" id="IPR049551">
    <property type="entry name" value="PKS_DH_C"/>
</dbReference>
<dbReference type="GO" id="GO:0016491">
    <property type="term" value="F:oxidoreductase activity"/>
    <property type="evidence" value="ECO:0007669"/>
    <property type="project" value="UniProtKB-KW"/>
</dbReference>
<evidence type="ECO:0000256" key="4">
    <source>
        <dbReference type="ARBA" id="ARBA00022603"/>
    </source>
</evidence>
<keyword evidence="5" id="KW-0808">Transferase</keyword>
<gene>
    <name evidence="15" type="ORF">ACHE_80169S</name>
</gene>
<dbReference type="Gene3D" id="1.10.1200.10">
    <property type="entry name" value="ACP-like"/>
    <property type="match status" value="2"/>
</dbReference>
<dbReference type="PROSITE" id="PS00606">
    <property type="entry name" value="KS3_1"/>
    <property type="match status" value="1"/>
</dbReference>
<dbReference type="Pfam" id="PF21089">
    <property type="entry name" value="PKS_DH_N"/>
    <property type="match status" value="1"/>
</dbReference>
<dbReference type="PROSITE" id="PS52019">
    <property type="entry name" value="PKS_MFAS_DH"/>
    <property type="match status" value="1"/>
</dbReference>
<feature type="region of interest" description="N-terminal hotdog fold" evidence="10">
    <location>
        <begin position="937"/>
        <end position="1072"/>
    </location>
</feature>
<dbReference type="SUPFAM" id="SSF53901">
    <property type="entry name" value="Thiolase-like"/>
    <property type="match status" value="1"/>
</dbReference>
<dbReference type="NCBIfam" id="TIGR01733">
    <property type="entry name" value="AA-adenyl-dom"/>
    <property type="match status" value="1"/>
</dbReference>